<evidence type="ECO:0000313" key="3">
    <source>
        <dbReference type="Proteomes" id="UP001377692"/>
    </source>
</evidence>
<evidence type="ECO:0000256" key="1">
    <source>
        <dbReference type="SAM" id="MobiDB-lite"/>
    </source>
</evidence>
<evidence type="ECO:0000313" key="2">
    <source>
        <dbReference type="EMBL" id="MEJ5903348.1"/>
    </source>
</evidence>
<name>A0ABU8R0F5_9PSED</name>
<dbReference type="RefSeq" id="WP_339548019.1">
    <property type="nucleotide sequence ID" value="NZ_JBBHLD010000001.1"/>
</dbReference>
<accession>A0ABU8R0F5</accession>
<dbReference type="EMBL" id="JBBHLD010000001">
    <property type="protein sequence ID" value="MEJ5903348.1"/>
    <property type="molecule type" value="Genomic_DNA"/>
</dbReference>
<feature type="region of interest" description="Disordered" evidence="1">
    <location>
        <begin position="71"/>
        <end position="91"/>
    </location>
</feature>
<gene>
    <name evidence="2" type="ORF">V7V80_01435</name>
</gene>
<proteinExistence type="predicted"/>
<reference evidence="2 3" key="1">
    <citation type="submission" date="2024-02" db="EMBL/GenBank/DDBJ databases">
        <title>Identification of pathogenicity and growth-promoting functions of Pseudomonas putida variants.</title>
        <authorList>
            <person name="Sun J."/>
        </authorList>
    </citation>
    <scope>NUCLEOTIDE SEQUENCE [LARGE SCALE GENOMIC DNA]</scope>
    <source>
        <strain evidence="2 3">A04</strain>
    </source>
</reference>
<protein>
    <submittedName>
        <fullName evidence="2">Tetratricopeptide repeat protein</fullName>
    </submittedName>
</protein>
<comment type="caution">
    <text evidence="2">The sequence shown here is derived from an EMBL/GenBank/DDBJ whole genome shotgun (WGS) entry which is preliminary data.</text>
</comment>
<sequence length="1066" mass="119367">MQRVVGDAVNSPSQFMRHLRPELYSDSTDNFEHGLRAEILSHHLETITDRNETHDFELFCRKLCERTICPNLRPATGPEGGGDSKADTETTPVSSDIQALTYIGVANSGSERWAFAFSAKKAWTDKVRADVAGIMDTARGYQKVFFVTSRPARAKDRSRLEDELSDKYGVQVVIHDRSWIIKEIIENGRQDLAHNYLGIGEQLSTRALGPTDYSRQQQLDDIERALSDPAGFVGREMERATEALVAAKLARGLELPQFEVDGRFQRAIRLADDGGALRQQYVARYEALWTAFWWYDDISTLLDGYDSFEARVIDSDHAVNLELLCNLAQLLYSLVIHGVRTAEQVKLEARVGRLVDKLEALANDSSRPNNALEAATSALVFQVNAAVLAKAPERLAAIWPRFGEILGKAERLGEYDAERLSRIIEVFGHVAGTDRGYRRLVDQLSDFVVKRTGEIQAARILLNRSRQLELDQNMELIRLLGKAVLLLSKKEEVDRLVDAQLQLGLAYQSAGLFWAARASCTGAAAALFIEAETTGALSSQLFPALMNTAWQALQLKHLPEMLKALQLAKGCLKAVSCDDTTRQRADTQLADFDRIFACQLLNFAADEAPRLPILPDVLLALDLPISRFTLLYLLGYEHLLREEGWVPQDESTENIEKFFSFLASQPCVKEAWRPVILNDGHHQVLATKVLGMQVNVIHQPSDTAITVSEAIVATLEAFFATAFEVEAYAHAELFEIEVVETDGPQVDVHIDLERMRASVIWPAGVFPGAPPMHAQFLDLLLRVATNVFTATCHIKEFEVAIEQLFKSDAAMDRLAMIGSVCNSRERMFNGVARLDMWNERNPHCYAAKPHRPQVKRETVGEARLAQSQEQSGNTDFPATLKDHRQLTVRSVIDVHLWDRAGWLGTAYGTFSHNAPPFMALLFKDRSSAIKIFERWRDRFGAVDKNEALHISIIRKLCNQPATHYGLVITSKPSESVTDSQNESLASRSMTMTPETDINLCTFLDDHQRAGCYLLVPAVMEPERPPEIIKDVYLLKRNLHVKTAAEVGPHDMEHLFLVSRGYLGNAL</sequence>
<keyword evidence="3" id="KW-1185">Reference proteome</keyword>
<organism evidence="2 3">
    <name type="scientific">Pseudomonas kermanshahensis</name>
    <dbReference type="NCBI Taxonomy" id="2745482"/>
    <lineage>
        <taxon>Bacteria</taxon>
        <taxon>Pseudomonadati</taxon>
        <taxon>Pseudomonadota</taxon>
        <taxon>Gammaproteobacteria</taxon>
        <taxon>Pseudomonadales</taxon>
        <taxon>Pseudomonadaceae</taxon>
        <taxon>Pseudomonas</taxon>
    </lineage>
</organism>
<dbReference type="Proteomes" id="UP001377692">
    <property type="component" value="Unassembled WGS sequence"/>
</dbReference>